<comment type="caution">
    <text evidence="1">The sequence shown here is derived from an EMBL/GenBank/DDBJ whole genome shotgun (WGS) entry which is preliminary data.</text>
</comment>
<name>A0ABD3XG52_SINWO</name>
<dbReference type="EMBL" id="JBJQND010000002">
    <property type="protein sequence ID" value="KAL3885227.1"/>
    <property type="molecule type" value="Genomic_DNA"/>
</dbReference>
<evidence type="ECO:0000313" key="2">
    <source>
        <dbReference type="Proteomes" id="UP001634394"/>
    </source>
</evidence>
<dbReference type="AlphaFoldDB" id="A0ABD3XG52"/>
<evidence type="ECO:0000313" key="1">
    <source>
        <dbReference type="EMBL" id="KAL3885227.1"/>
    </source>
</evidence>
<reference evidence="1 2" key="1">
    <citation type="submission" date="2024-11" db="EMBL/GenBank/DDBJ databases">
        <title>Chromosome-level genome assembly of the freshwater bivalve Anodonta woodiana.</title>
        <authorList>
            <person name="Chen X."/>
        </authorList>
    </citation>
    <scope>NUCLEOTIDE SEQUENCE [LARGE SCALE GENOMIC DNA]</scope>
    <source>
        <strain evidence="1">MN2024</strain>
        <tissue evidence="1">Gills</tissue>
    </source>
</reference>
<keyword evidence="2" id="KW-1185">Reference proteome</keyword>
<dbReference type="PANTHER" id="PTHR31751:SF42">
    <property type="entry name" value="PROTEIN CBG10204"/>
    <property type="match status" value="1"/>
</dbReference>
<dbReference type="PANTHER" id="PTHR31751">
    <property type="entry name" value="SI:CH211-108C17.2-RELATED-RELATED"/>
    <property type="match status" value="1"/>
</dbReference>
<proteinExistence type="predicted"/>
<protein>
    <submittedName>
        <fullName evidence="1">Uncharacterized protein</fullName>
    </submittedName>
</protein>
<accession>A0ABD3XG52</accession>
<dbReference type="Proteomes" id="UP001634394">
    <property type="component" value="Unassembled WGS sequence"/>
</dbReference>
<sequence length="308" mass="35750">MEKFNCCSSCFVSGNIPVKTIKSLNHAGIVGMSMHSYNTIQSFYIVPATLSLWEFKQHLFLDHVLGTGQALKLSGDARCSSPGHTVKYGSYTLMDVQTSKVVDIQLVQFMKEEKVYISDLVTDRHSQVKKYIRTQQEGINHWFDVWHMAKGLKQWGRRKQNIVLQWSRSISNHMYWCAASNGELVRHKWTSILNHISDVHESLRELFPKCLHDDVNRNWIKSVCNLHFFTGNQIHVEVEQIVFGRLLLKDIQKLSPAEQTPSSESFHNTIFYFATKSRHYFSDQMKTKKNNYSFLLFLISKSNTCITF</sequence>
<organism evidence="1 2">
    <name type="scientific">Sinanodonta woodiana</name>
    <name type="common">Chinese pond mussel</name>
    <name type="synonym">Anodonta woodiana</name>
    <dbReference type="NCBI Taxonomy" id="1069815"/>
    <lineage>
        <taxon>Eukaryota</taxon>
        <taxon>Metazoa</taxon>
        <taxon>Spiralia</taxon>
        <taxon>Lophotrochozoa</taxon>
        <taxon>Mollusca</taxon>
        <taxon>Bivalvia</taxon>
        <taxon>Autobranchia</taxon>
        <taxon>Heteroconchia</taxon>
        <taxon>Palaeoheterodonta</taxon>
        <taxon>Unionida</taxon>
        <taxon>Unionoidea</taxon>
        <taxon>Unionidae</taxon>
        <taxon>Unioninae</taxon>
        <taxon>Sinanodonta</taxon>
    </lineage>
</organism>
<gene>
    <name evidence="1" type="ORF">ACJMK2_025315</name>
</gene>